<reference evidence="14 15" key="1">
    <citation type="submission" date="2024-09" db="EMBL/GenBank/DDBJ databases">
        <authorList>
            <person name="Sun Q."/>
            <person name="Mori K."/>
        </authorList>
    </citation>
    <scope>NUCLEOTIDE SEQUENCE [LARGE SCALE GENOMIC DNA]</scope>
    <source>
        <strain evidence="14 15">NCAIM B.02529</strain>
    </source>
</reference>
<comment type="function">
    <text evidence="11">Catalyzes the ATP- as well as the pyrophosphate-dependent phosphorylation of a specific serine residue in HPr, a phosphocarrier protein of the phosphoenolpyruvate-dependent sugar phosphotransferase system (PTS). HprK/P also catalyzes the pyrophosphate-producing, inorganic phosphate-dependent dephosphorylation (phosphorolysis) of seryl-phosphorylated HPr (P-Ser-HPr). The two antagonistic activities of HprK/P are regulated by several intracellular metabolites, which change their concentration in response to the absence or presence of rapidly metabolisable carbon sources (glucose, fructose, etc.) in the growth medium. Also phosphorylates/dephosphorylates the HPr-like catabolite repression protein crh on a specific serine residue. Therefore, by controlling the phosphorylation state of HPr and crh, HPrK/P is a sensor enzyme that plays a major role in the regulation of carbon metabolism and sugar transport: it mediates carbon catabolite repression (CCR), and regulates PTS-catalyzed carbohydrate uptake and inducer exclusion.</text>
</comment>
<dbReference type="SUPFAM" id="SSF53795">
    <property type="entry name" value="PEP carboxykinase-like"/>
    <property type="match status" value="1"/>
</dbReference>
<feature type="domain" description="HPr(Ser) kinase/phosphorylase N-terminal" evidence="12">
    <location>
        <begin position="4"/>
        <end position="127"/>
    </location>
</feature>
<dbReference type="InterPro" id="IPR028979">
    <property type="entry name" value="Ser_kin/Pase_Hpr-like_N_sf"/>
</dbReference>
<evidence type="ECO:0000256" key="2">
    <source>
        <dbReference type="ARBA" id="ARBA00006883"/>
    </source>
</evidence>
<keyword evidence="11" id="KW-0460">Magnesium</keyword>
<evidence type="ECO:0000313" key="15">
    <source>
        <dbReference type="Proteomes" id="UP001589836"/>
    </source>
</evidence>
<comment type="catalytic activity">
    <reaction evidence="10 11">
        <text>[HPr protein]-O-phospho-L-serine + phosphate + H(+) = [HPr protein]-L-serine + diphosphate</text>
        <dbReference type="Rhea" id="RHEA:46604"/>
        <dbReference type="Rhea" id="RHEA-COMP:11602"/>
        <dbReference type="Rhea" id="RHEA-COMP:11603"/>
        <dbReference type="ChEBI" id="CHEBI:15378"/>
        <dbReference type="ChEBI" id="CHEBI:29999"/>
        <dbReference type="ChEBI" id="CHEBI:33019"/>
        <dbReference type="ChEBI" id="CHEBI:43474"/>
        <dbReference type="ChEBI" id="CHEBI:83421"/>
    </reaction>
</comment>
<feature type="binding site" evidence="11">
    <location>
        <begin position="153"/>
        <end position="160"/>
    </location>
    <ligand>
        <name>ATP</name>
        <dbReference type="ChEBI" id="CHEBI:30616"/>
    </ligand>
</feature>
<dbReference type="Proteomes" id="UP001589836">
    <property type="component" value="Unassembled WGS sequence"/>
</dbReference>
<evidence type="ECO:0000256" key="4">
    <source>
        <dbReference type="ARBA" id="ARBA00022679"/>
    </source>
</evidence>
<dbReference type="NCBIfam" id="TIGR00679">
    <property type="entry name" value="hpr-ser"/>
    <property type="match status" value="1"/>
</dbReference>
<evidence type="ECO:0000256" key="9">
    <source>
        <dbReference type="ARBA" id="ARBA00023277"/>
    </source>
</evidence>
<comment type="subunit">
    <text evidence="11">Homohexamer.</text>
</comment>
<organism evidence="14 15">
    <name type="scientific">Pontibacillus salicampi</name>
    <dbReference type="NCBI Taxonomy" id="1449801"/>
    <lineage>
        <taxon>Bacteria</taxon>
        <taxon>Bacillati</taxon>
        <taxon>Bacillota</taxon>
        <taxon>Bacilli</taxon>
        <taxon>Bacillales</taxon>
        <taxon>Bacillaceae</taxon>
        <taxon>Pontibacillus</taxon>
    </lineage>
</organism>
<evidence type="ECO:0000256" key="10">
    <source>
        <dbReference type="ARBA" id="ARBA00047657"/>
    </source>
</evidence>
<sequence>MTKVRTQDLLDQFNLEIVAGEDGVHREIFTSDISRPGMEMAGYFKYYPSERLQLLGKTELSFFLELSDEEKQDRVTKLCTDVTPGIVITRGMEVPKLLINAANEAGVPIMRSPHKTTRVISRLTNFLETKFAPFTAIHGVLVDIYGVGVLITGQSGVGKSETALELVKRGHRLVADDSVEIRQEDYDTLIGNSPPLIEHLLEIRGLGIINVMTLFGAGSVRNFKRITMVINLELWDEKKQYDRLGLEEEMMKIMDVEIPKATVPVRPGRNLAVIIEVAAMNFRLKRMGINAAEEFSERLTNMIGENTNDPSKGGFHGEV</sequence>
<gene>
    <name evidence="11 14" type="primary">hprK</name>
    <name evidence="14" type="ORF">ACFFGV_18000</name>
</gene>
<keyword evidence="9 11" id="KW-0119">Carbohydrate metabolism</keyword>
<feature type="binding site" evidence="11">
    <location>
        <position position="160"/>
    </location>
    <ligand>
        <name>Mg(2+)</name>
        <dbReference type="ChEBI" id="CHEBI:18420"/>
    </ligand>
</feature>
<dbReference type="InterPro" id="IPR027417">
    <property type="entry name" value="P-loop_NTPase"/>
</dbReference>
<feature type="region of interest" description="Important for the catalytic mechanism of both phosphorylation and dephosphorylation" evidence="11">
    <location>
        <begin position="201"/>
        <end position="210"/>
    </location>
</feature>
<comment type="miscellaneous">
    <text evidence="11">Both phosphorylation and phosphorolysis are carried out by the same active site and suggest a common mechanism for both reactions.</text>
</comment>
<dbReference type="InterPro" id="IPR011104">
    <property type="entry name" value="Hpr_kin/Pase_C"/>
</dbReference>
<dbReference type="Pfam" id="PF02603">
    <property type="entry name" value="Hpr_kinase_N"/>
    <property type="match status" value="1"/>
</dbReference>
<dbReference type="Pfam" id="PF07475">
    <property type="entry name" value="Hpr_kinase_C"/>
    <property type="match status" value="1"/>
</dbReference>
<dbReference type="InterPro" id="IPR003755">
    <property type="entry name" value="HPr(Ser)_kin/Pase"/>
</dbReference>
<protein>
    <recommendedName>
        <fullName evidence="11">HPr kinase/phosphorylase</fullName>
        <shortName evidence="11">HPrK/P</shortName>
        <ecNumber evidence="11">2.7.11.-</ecNumber>
        <ecNumber evidence="11">2.7.4.-</ecNumber>
    </recommendedName>
    <alternativeName>
        <fullName evidence="11">HPr(Ser) kinase/phosphorylase</fullName>
    </alternativeName>
</protein>
<evidence type="ECO:0000259" key="12">
    <source>
        <dbReference type="Pfam" id="PF02603"/>
    </source>
</evidence>
<evidence type="ECO:0000313" key="14">
    <source>
        <dbReference type="EMBL" id="MFC0525481.1"/>
    </source>
</evidence>
<dbReference type="EC" id="2.7.11.-" evidence="11"/>
<evidence type="ECO:0000256" key="8">
    <source>
        <dbReference type="ARBA" id="ARBA00023268"/>
    </source>
</evidence>
<keyword evidence="3 11" id="KW-0723">Serine/threonine-protein kinase</keyword>
<dbReference type="EC" id="2.7.4.-" evidence="11"/>
<comment type="caution">
    <text evidence="14">The sequence shown here is derived from an EMBL/GenBank/DDBJ whole genome shotgun (WGS) entry which is preliminary data.</text>
</comment>
<keyword evidence="8 11" id="KW-0511">Multifunctional enzyme</keyword>
<comment type="cofactor">
    <cofactor evidence="11">
        <name>Mg(2+)</name>
        <dbReference type="ChEBI" id="CHEBI:18420"/>
    </cofactor>
</comment>
<dbReference type="PANTHER" id="PTHR30305">
    <property type="entry name" value="PROTEIN YJDM-RELATED"/>
    <property type="match status" value="1"/>
</dbReference>
<evidence type="ECO:0000256" key="1">
    <source>
        <dbReference type="ARBA" id="ARBA00001120"/>
    </source>
</evidence>
<evidence type="ECO:0000256" key="11">
    <source>
        <dbReference type="HAMAP-Rule" id="MF_01249"/>
    </source>
</evidence>
<comment type="similarity">
    <text evidence="2 11">Belongs to the HPrK/P family.</text>
</comment>
<keyword evidence="5 11" id="KW-0547">Nucleotide-binding</keyword>
<feature type="active site" evidence="11">
    <location>
        <position position="138"/>
    </location>
</feature>
<evidence type="ECO:0000256" key="3">
    <source>
        <dbReference type="ARBA" id="ARBA00022527"/>
    </source>
</evidence>
<keyword evidence="7 11" id="KW-0067">ATP-binding</keyword>
<accession>A0ABV6LSU4</accession>
<dbReference type="SUPFAM" id="SSF75138">
    <property type="entry name" value="HprK N-terminal domain-like"/>
    <property type="match status" value="1"/>
</dbReference>
<dbReference type="HAMAP" id="MF_01249">
    <property type="entry name" value="HPr_kinase"/>
    <property type="match status" value="1"/>
</dbReference>
<keyword evidence="11" id="KW-0479">Metal-binding</keyword>
<feature type="active site" evidence="11">
    <location>
        <position position="159"/>
    </location>
</feature>
<dbReference type="EMBL" id="JBHLTP010000013">
    <property type="protein sequence ID" value="MFC0525481.1"/>
    <property type="molecule type" value="Genomic_DNA"/>
</dbReference>
<feature type="binding site" evidence="11">
    <location>
        <position position="202"/>
    </location>
    <ligand>
        <name>Mg(2+)</name>
        <dbReference type="ChEBI" id="CHEBI:18420"/>
    </ligand>
</feature>
<dbReference type="CDD" id="cd01918">
    <property type="entry name" value="HprK_C"/>
    <property type="match status" value="1"/>
</dbReference>
<evidence type="ECO:0000256" key="7">
    <source>
        <dbReference type="ARBA" id="ARBA00022840"/>
    </source>
</evidence>
<comment type="domain">
    <text evidence="11">The Walker A ATP-binding motif also binds Pi and PPi.</text>
</comment>
<dbReference type="PANTHER" id="PTHR30305:SF1">
    <property type="entry name" value="HPR KINASE_PHOSPHORYLASE"/>
    <property type="match status" value="1"/>
</dbReference>
<name>A0ABV6LSU4_9BACI</name>
<comment type="catalytic activity">
    <reaction evidence="1 11">
        <text>[HPr protein]-L-serine + ATP = [HPr protein]-O-phospho-L-serine + ADP + H(+)</text>
        <dbReference type="Rhea" id="RHEA:46600"/>
        <dbReference type="Rhea" id="RHEA-COMP:11602"/>
        <dbReference type="Rhea" id="RHEA-COMP:11603"/>
        <dbReference type="ChEBI" id="CHEBI:15378"/>
        <dbReference type="ChEBI" id="CHEBI:29999"/>
        <dbReference type="ChEBI" id="CHEBI:30616"/>
        <dbReference type="ChEBI" id="CHEBI:83421"/>
        <dbReference type="ChEBI" id="CHEBI:456216"/>
    </reaction>
</comment>
<evidence type="ECO:0000256" key="6">
    <source>
        <dbReference type="ARBA" id="ARBA00022777"/>
    </source>
</evidence>
<dbReference type="RefSeq" id="WP_377350806.1">
    <property type="nucleotide sequence ID" value="NZ_JBHLTP010000013.1"/>
</dbReference>
<dbReference type="Gene3D" id="3.40.1390.20">
    <property type="entry name" value="HprK N-terminal domain-like"/>
    <property type="match status" value="1"/>
</dbReference>
<feature type="domain" description="HPr kinase/phosphorylase C-terminal" evidence="13">
    <location>
        <begin position="130"/>
        <end position="298"/>
    </location>
</feature>
<dbReference type="InterPro" id="IPR011126">
    <property type="entry name" value="Hpr_kin/Pase_Hpr_N"/>
</dbReference>
<feature type="region of interest" description="Important for the catalytic mechanism of dephosphorylation" evidence="11">
    <location>
        <begin position="264"/>
        <end position="269"/>
    </location>
</feature>
<evidence type="ECO:0000256" key="5">
    <source>
        <dbReference type="ARBA" id="ARBA00022741"/>
    </source>
</evidence>
<dbReference type="Gene3D" id="3.40.50.300">
    <property type="entry name" value="P-loop containing nucleotide triphosphate hydrolases"/>
    <property type="match status" value="1"/>
</dbReference>
<keyword evidence="4 11" id="KW-0808">Transferase</keyword>
<dbReference type="GO" id="GO:0016301">
    <property type="term" value="F:kinase activity"/>
    <property type="evidence" value="ECO:0007669"/>
    <property type="project" value="UniProtKB-KW"/>
</dbReference>
<feature type="active site" description="Proton acceptor; for phosphorylation activity. Proton donor; for dephosphorylation activity" evidence="11">
    <location>
        <position position="177"/>
    </location>
</feature>
<proteinExistence type="inferred from homology"/>
<evidence type="ECO:0000259" key="13">
    <source>
        <dbReference type="Pfam" id="PF07475"/>
    </source>
</evidence>
<keyword evidence="15" id="KW-1185">Reference proteome</keyword>
<feature type="active site" evidence="11">
    <location>
        <position position="243"/>
    </location>
</feature>
<keyword evidence="6 11" id="KW-0418">Kinase</keyword>